<proteinExistence type="predicted"/>
<evidence type="ECO:0000259" key="3">
    <source>
        <dbReference type="Pfam" id="PF13649"/>
    </source>
</evidence>
<accession>A0A7M5ULJ0</accession>
<evidence type="ECO:0000256" key="2">
    <source>
        <dbReference type="ARBA" id="ARBA00022679"/>
    </source>
</evidence>
<dbReference type="Proteomes" id="UP000594262">
    <property type="component" value="Unplaced"/>
</dbReference>
<sequence length="241" mass="27199">MPEVANLLFQYNDDVVTKSYPSLAQRMNDDPHIKKFVQESPVNQDGMVMLDIGCGYGQFAYHLALSNPKSEIIGCDLSESFLEMAKMEGARLANLRFALMNMFNMTELPDKSLDFMFATYAIHVKHQNDLTTLFRHFAAKLKKGGSFRFILNTVKAKDGVALPDEIEQDRGIPITLHKTSKTPFNLVDFCCTEEEITQALNNAGFKCLMVEGLDTSEKMNGDFKLRNDVLLVELIVDAIRQ</sequence>
<dbReference type="EnsemblMetazoa" id="CLYHEMT011929.1">
    <property type="protein sequence ID" value="CLYHEMP011929.1"/>
    <property type="gene ID" value="CLYHEMG011929"/>
</dbReference>
<name>A0A7M5ULJ0_9CNID</name>
<evidence type="ECO:0000313" key="4">
    <source>
        <dbReference type="EnsemblMetazoa" id="CLYHEMP011929.1"/>
    </source>
</evidence>
<dbReference type="PANTHER" id="PTHR43861">
    <property type="entry name" value="TRANS-ACONITATE 2-METHYLTRANSFERASE-RELATED"/>
    <property type="match status" value="1"/>
</dbReference>
<feature type="domain" description="Methyltransferase" evidence="3">
    <location>
        <begin position="50"/>
        <end position="145"/>
    </location>
</feature>
<dbReference type="Gene3D" id="3.40.50.150">
    <property type="entry name" value="Vaccinia Virus protein VP39"/>
    <property type="match status" value="1"/>
</dbReference>
<reference evidence="4" key="1">
    <citation type="submission" date="2021-01" db="UniProtKB">
        <authorList>
            <consortium name="EnsemblMetazoa"/>
        </authorList>
    </citation>
    <scope>IDENTIFICATION</scope>
</reference>
<dbReference type="GO" id="GO:0032259">
    <property type="term" value="P:methylation"/>
    <property type="evidence" value="ECO:0007669"/>
    <property type="project" value="UniProtKB-KW"/>
</dbReference>
<dbReference type="GO" id="GO:0008168">
    <property type="term" value="F:methyltransferase activity"/>
    <property type="evidence" value="ECO:0007669"/>
    <property type="project" value="UniProtKB-KW"/>
</dbReference>
<dbReference type="AlphaFoldDB" id="A0A7M5ULJ0"/>
<dbReference type="SUPFAM" id="SSF53335">
    <property type="entry name" value="S-adenosyl-L-methionine-dependent methyltransferases"/>
    <property type="match status" value="1"/>
</dbReference>
<evidence type="ECO:0000256" key="1">
    <source>
        <dbReference type="ARBA" id="ARBA00022603"/>
    </source>
</evidence>
<protein>
    <recommendedName>
        <fullName evidence="3">Methyltransferase domain-containing protein</fullName>
    </recommendedName>
</protein>
<dbReference type="PANTHER" id="PTHR43861:SF1">
    <property type="entry name" value="TRANS-ACONITATE 2-METHYLTRANSFERASE"/>
    <property type="match status" value="1"/>
</dbReference>
<organism evidence="4 5">
    <name type="scientific">Clytia hemisphaerica</name>
    <dbReference type="NCBI Taxonomy" id="252671"/>
    <lineage>
        <taxon>Eukaryota</taxon>
        <taxon>Metazoa</taxon>
        <taxon>Cnidaria</taxon>
        <taxon>Hydrozoa</taxon>
        <taxon>Hydroidolina</taxon>
        <taxon>Leptothecata</taxon>
        <taxon>Obeliida</taxon>
        <taxon>Clytiidae</taxon>
        <taxon>Clytia</taxon>
    </lineage>
</organism>
<dbReference type="OrthoDB" id="565050at2759"/>
<keyword evidence="1" id="KW-0489">Methyltransferase</keyword>
<dbReference type="InterPro" id="IPR041698">
    <property type="entry name" value="Methyltransf_25"/>
</dbReference>
<dbReference type="Pfam" id="PF13649">
    <property type="entry name" value="Methyltransf_25"/>
    <property type="match status" value="1"/>
</dbReference>
<keyword evidence="2" id="KW-0808">Transferase</keyword>
<evidence type="ECO:0000313" key="5">
    <source>
        <dbReference type="Proteomes" id="UP000594262"/>
    </source>
</evidence>
<dbReference type="CDD" id="cd02440">
    <property type="entry name" value="AdoMet_MTases"/>
    <property type="match status" value="1"/>
</dbReference>
<dbReference type="InterPro" id="IPR029063">
    <property type="entry name" value="SAM-dependent_MTases_sf"/>
</dbReference>
<keyword evidence="5" id="KW-1185">Reference proteome</keyword>